<evidence type="ECO:0008006" key="3">
    <source>
        <dbReference type="Google" id="ProtNLM"/>
    </source>
</evidence>
<dbReference type="STRING" id="402596.SAMN04489844_1206"/>
<organism evidence="1 2">
    <name type="scientific">Nocardioides exalbidus</name>
    <dbReference type="NCBI Taxonomy" id="402596"/>
    <lineage>
        <taxon>Bacteria</taxon>
        <taxon>Bacillati</taxon>
        <taxon>Actinomycetota</taxon>
        <taxon>Actinomycetes</taxon>
        <taxon>Propionibacteriales</taxon>
        <taxon>Nocardioidaceae</taxon>
        <taxon>Nocardioides</taxon>
    </lineage>
</organism>
<accession>A0A1H4MSC1</accession>
<sequence length="304" mass="32692">MTAPDHGHPRRSLGGRVVDDALDRVGFSPSPDVQIVETARPRFMGGSTVLVQSAWNFLPDEDFAELARPYPARMQRRMRQRRLLAALNVRRSSRVVALTAAMADLVTRRTGREVEVSEVLHPMDVLDPADGVAGDVAGVPAEPFVLVPGTITWYKDPLTALALTASRSDLPTRVVLAGNDDGSGCWQEVRRVGDLLGLDVTGEPVSRPVMVALLRRASAVLLTSRLESLGFSMTEALALSPGDVVASAIPAHTDLAARAGRTPSWLGQEPAASRLPVLPRPDDLRASWVALGRTLGLPRTEDVL</sequence>
<dbReference type="SUPFAM" id="SSF53756">
    <property type="entry name" value="UDP-Glycosyltransferase/glycogen phosphorylase"/>
    <property type="match status" value="1"/>
</dbReference>
<evidence type="ECO:0000313" key="2">
    <source>
        <dbReference type="Proteomes" id="UP000198742"/>
    </source>
</evidence>
<dbReference type="EMBL" id="FNRT01000002">
    <property type="protein sequence ID" value="SEB85936.1"/>
    <property type="molecule type" value="Genomic_DNA"/>
</dbReference>
<dbReference type="OrthoDB" id="3268555at2"/>
<dbReference type="Proteomes" id="UP000198742">
    <property type="component" value="Unassembled WGS sequence"/>
</dbReference>
<dbReference type="Gene3D" id="3.40.50.2000">
    <property type="entry name" value="Glycogen Phosphorylase B"/>
    <property type="match status" value="1"/>
</dbReference>
<dbReference type="RefSeq" id="WP_090968304.1">
    <property type="nucleotide sequence ID" value="NZ_FNRT01000002.1"/>
</dbReference>
<keyword evidence="2" id="KW-1185">Reference proteome</keyword>
<gene>
    <name evidence="1" type="ORF">SAMN04489844_1206</name>
</gene>
<name>A0A1H4MSC1_9ACTN</name>
<dbReference type="AlphaFoldDB" id="A0A1H4MSC1"/>
<proteinExistence type="predicted"/>
<protein>
    <recommendedName>
        <fullName evidence="3">Glycosyl transferases group 1</fullName>
    </recommendedName>
</protein>
<evidence type="ECO:0000313" key="1">
    <source>
        <dbReference type="EMBL" id="SEB85936.1"/>
    </source>
</evidence>
<reference evidence="2" key="1">
    <citation type="submission" date="2016-10" db="EMBL/GenBank/DDBJ databases">
        <authorList>
            <person name="Varghese N."/>
            <person name="Submissions S."/>
        </authorList>
    </citation>
    <scope>NUCLEOTIDE SEQUENCE [LARGE SCALE GENOMIC DNA]</scope>
    <source>
        <strain evidence="2">DSM 22017</strain>
    </source>
</reference>